<evidence type="ECO:0000313" key="4">
    <source>
        <dbReference type="Proteomes" id="UP000306628"/>
    </source>
</evidence>
<keyword evidence="3" id="KW-0456">Lyase</keyword>
<dbReference type="EMBL" id="VCKX01000545">
    <property type="protein sequence ID" value="TMR10073.1"/>
    <property type="molecule type" value="Genomic_DNA"/>
</dbReference>
<feature type="non-terminal residue" evidence="3">
    <location>
        <position position="184"/>
    </location>
</feature>
<organism evidence="3 4">
    <name type="scientific">Nonomuraea zeae</name>
    <dbReference type="NCBI Taxonomy" id="1642303"/>
    <lineage>
        <taxon>Bacteria</taxon>
        <taxon>Bacillati</taxon>
        <taxon>Actinomycetota</taxon>
        <taxon>Actinomycetes</taxon>
        <taxon>Streptosporangiales</taxon>
        <taxon>Streptosporangiaceae</taxon>
        <taxon>Nonomuraea</taxon>
    </lineage>
</organism>
<dbReference type="RefSeq" id="WP_138698862.1">
    <property type="nucleotide sequence ID" value="NZ_VCKX01000545.1"/>
</dbReference>
<sequence>MDTVIVLFNRDLRVHDHPALAAACERAGQVVPLFVLDPSVPEGRRHGFLLQCLADLRASLRERGGDLVVRHGDVVGETMKLAGEVGATAIHASADVSSLARRREARLAGERVEFVRFPGVTAVPPDALLPSGGGDHYRVFTPYWNAWRRHRRRPVLPPPGQVRLPSGLSSGRLPRHEEGGVMPG</sequence>
<dbReference type="PROSITE" id="PS51645">
    <property type="entry name" value="PHR_CRY_ALPHA_BETA"/>
    <property type="match status" value="1"/>
</dbReference>
<dbReference type="OrthoDB" id="9772484at2"/>
<dbReference type="PANTHER" id="PTHR11455:SF9">
    <property type="entry name" value="CRYPTOCHROME CIRCADIAN CLOCK 5 ISOFORM X1"/>
    <property type="match status" value="1"/>
</dbReference>
<dbReference type="InterPro" id="IPR006050">
    <property type="entry name" value="DNA_photolyase_N"/>
</dbReference>
<dbReference type="GO" id="GO:0003904">
    <property type="term" value="F:deoxyribodipyrimidine photo-lyase activity"/>
    <property type="evidence" value="ECO:0007669"/>
    <property type="project" value="TreeGrafter"/>
</dbReference>
<evidence type="ECO:0000313" key="3">
    <source>
        <dbReference type="EMBL" id="TMR10073.1"/>
    </source>
</evidence>
<comment type="caution">
    <text evidence="3">The sequence shown here is derived from an EMBL/GenBank/DDBJ whole genome shotgun (WGS) entry which is preliminary data.</text>
</comment>
<dbReference type="AlphaFoldDB" id="A0A5S4F264"/>
<dbReference type="Proteomes" id="UP000306628">
    <property type="component" value="Unassembled WGS sequence"/>
</dbReference>
<dbReference type="InterPro" id="IPR014729">
    <property type="entry name" value="Rossmann-like_a/b/a_fold"/>
</dbReference>
<evidence type="ECO:0000259" key="2">
    <source>
        <dbReference type="PROSITE" id="PS51645"/>
    </source>
</evidence>
<name>A0A5S4F264_9ACTN</name>
<gene>
    <name evidence="3" type="ORF">ETD85_60850</name>
</gene>
<dbReference type="InterPro" id="IPR036155">
    <property type="entry name" value="Crypto/Photolyase_N_sf"/>
</dbReference>
<protein>
    <submittedName>
        <fullName evidence="3">Deoxyribodipyrimidine photo-lyase</fullName>
    </submittedName>
</protein>
<accession>A0A5S4F264</accession>
<feature type="domain" description="Photolyase/cryptochrome alpha/beta" evidence="2">
    <location>
        <begin position="2"/>
        <end position="122"/>
    </location>
</feature>
<dbReference type="InterPro" id="IPR002081">
    <property type="entry name" value="Cryptochrome/DNA_photolyase_1"/>
</dbReference>
<evidence type="ECO:0000256" key="1">
    <source>
        <dbReference type="SAM" id="MobiDB-lite"/>
    </source>
</evidence>
<proteinExistence type="predicted"/>
<keyword evidence="4" id="KW-1185">Reference proteome</keyword>
<dbReference type="SUPFAM" id="SSF52425">
    <property type="entry name" value="Cryptochrome/photolyase, N-terminal domain"/>
    <property type="match status" value="1"/>
</dbReference>
<dbReference type="GO" id="GO:0003677">
    <property type="term" value="F:DNA binding"/>
    <property type="evidence" value="ECO:0007669"/>
    <property type="project" value="TreeGrafter"/>
</dbReference>
<dbReference type="GO" id="GO:0071949">
    <property type="term" value="F:FAD binding"/>
    <property type="evidence" value="ECO:0007669"/>
    <property type="project" value="TreeGrafter"/>
</dbReference>
<dbReference type="PANTHER" id="PTHR11455">
    <property type="entry name" value="CRYPTOCHROME"/>
    <property type="match status" value="1"/>
</dbReference>
<feature type="region of interest" description="Disordered" evidence="1">
    <location>
        <begin position="154"/>
        <end position="184"/>
    </location>
</feature>
<reference evidence="3 4" key="1">
    <citation type="submission" date="2019-05" db="EMBL/GenBank/DDBJ databases">
        <title>Draft genome sequence of Nonomuraea zeae DSM 100528.</title>
        <authorList>
            <person name="Saricaoglu S."/>
            <person name="Isik K."/>
        </authorList>
    </citation>
    <scope>NUCLEOTIDE SEQUENCE [LARGE SCALE GENOMIC DNA]</scope>
    <source>
        <strain evidence="3 4">DSM 100528</strain>
    </source>
</reference>
<dbReference type="GO" id="GO:0009416">
    <property type="term" value="P:response to light stimulus"/>
    <property type="evidence" value="ECO:0007669"/>
    <property type="project" value="TreeGrafter"/>
</dbReference>
<dbReference type="Gene3D" id="1.25.40.80">
    <property type="match status" value="1"/>
</dbReference>
<dbReference type="Pfam" id="PF00875">
    <property type="entry name" value="DNA_photolyase"/>
    <property type="match status" value="1"/>
</dbReference>
<feature type="compositionally biased region" description="Basic and acidic residues" evidence="1">
    <location>
        <begin position="174"/>
        <end position="184"/>
    </location>
</feature>
<dbReference type="Gene3D" id="3.40.50.620">
    <property type="entry name" value="HUPs"/>
    <property type="match status" value="1"/>
</dbReference>